<sequence>MNSKRIWNFIKAVTGNIPLLKNIAVYSTSKRIGNFGEIMHLMWIHLLLIVGLCDKVDKCPERYRFNPDHVACLKKSPKCVEAVEVSAAEQYIILTIHNHYREDVNPKPCSMFPLYWNVELAFLAQQWANNCEFKKIKREYNKVPGRYNVDQNIGMGYTTWDGLLRAWHTEMLSFNNSDPREGVADSYKKMIRSTSHHIGCAVSICSNLGDFRVCNYAPVEDPKEPIYKECKDEIKIFKCHNEICYNGGHLDPDTCKCTCYDELHIISKDCSLNCTFPDPSDPCDAAKKSICAKFETKFKCPWMCNECNVKPISARNKSDGFSFIRQPLRLRCTTLLMFVSLSLRSI</sequence>
<evidence type="ECO:0000259" key="1">
    <source>
        <dbReference type="SMART" id="SM00198"/>
    </source>
</evidence>
<gene>
    <name evidence="2" type="ORF">OCBIM_22019346mg</name>
</gene>
<dbReference type="EMBL" id="KQ418754">
    <property type="protein sequence ID" value="KOF86015.1"/>
    <property type="molecule type" value="Genomic_DNA"/>
</dbReference>
<dbReference type="OMA" id="MIRSTSH"/>
<dbReference type="OrthoDB" id="737510at2759"/>
<feature type="domain" description="SCP" evidence="1">
    <location>
        <begin position="88"/>
        <end position="220"/>
    </location>
</feature>
<protein>
    <recommendedName>
        <fullName evidence="1">SCP domain-containing protein</fullName>
    </recommendedName>
</protein>
<name>A0A0L8HB49_OCTBM</name>
<dbReference type="Gene3D" id="3.40.33.10">
    <property type="entry name" value="CAP"/>
    <property type="match status" value="1"/>
</dbReference>
<dbReference type="AlphaFoldDB" id="A0A0L8HB49"/>
<dbReference type="InterPro" id="IPR001283">
    <property type="entry name" value="CRISP-related"/>
</dbReference>
<dbReference type="InterPro" id="IPR014044">
    <property type="entry name" value="CAP_dom"/>
</dbReference>
<proteinExistence type="predicted"/>
<dbReference type="Pfam" id="PF00188">
    <property type="entry name" value="CAP"/>
    <property type="match status" value="1"/>
</dbReference>
<dbReference type="KEGG" id="obi:106871959"/>
<dbReference type="PRINTS" id="PR00837">
    <property type="entry name" value="V5TPXLIKE"/>
</dbReference>
<dbReference type="SMART" id="SM00198">
    <property type="entry name" value="SCP"/>
    <property type="match status" value="1"/>
</dbReference>
<dbReference type="PANTHER" id="PTHR10334">
    <property type="entry name" value="CYSTEINE-RICH SECRETORY PROTEIN-RELATED"/>
    <property type="match status" value="1"/>
</dbReference>
<dbReference type="SUPFAM" id="SSF55797">
    <property type="entry name" value="PR-1-like"/>
    <property type="match status" value="1"/>
</dbReference>
<reference evidence="2" key="1">
    <citation type="submission" date="2015-07" db="EMBL/GenBank/DDBJ databases">
        <title>MeaNS - Measles Nucleotide Surveillance Program.</title>
        <authorList>
            <person name="Tran T."/>
            <person name="Druce J."/>
        </authorList>
    </citation>
    <scope>NUCLEOTIDE SEQUENCE</scope>
    <source>
        <strain evidence="2">UCB-OBI-ISO-001</strain>
        <tissue evidence="2">Gonad</tissue>
    </source>
</reference>
<evidence type="ECO:0000313" key="2">
    <source>
        <dbReference type="EMBL" id="KOF86015.1"/>
    </source>
</evidence>
<organism evidence="2">
    <name type="scientific">Octopus bimaculoides</name>
    <name type="common">California two-spotted octopus</name>
    <dbReference type="NCBI Taxonomy" id="37653"/>
    <lineage>
        <taxon>Eukaryota</taxon>
        <taxon>Metazoa</taxon>
        <taxon>Spiralia</taxon>
        <taxon>Lophotrochozoa</taxon>
        <taxon>Mollusca</taxon>
        <taxon>Cephalopoda</taxon>
        <taxon>Coleoidea</taxon>
        <taxon>Octopodiformes</taxon>
        <taxon>Octopoda</taxon>
        <taxon>Incirrata</taxon>
        <taxon>Octopodidae</taxon>
        <taxon>Octopus</taxon>
    </lineage>
</organism>
<accession>A0A0L8HB49</accession>
<dbReference type="InterPro" id="IPR035940">
    <property type="entry name" value="CAP_sf"/>
</dbReference>